<accession>A0A9W7GHU7</accession>
<comment type="caution">
    <text evidence="1">The sequence shown here is derived from an EMBL/GenBank/DDBJ whole genome shotgun (WGS) entry which is preliminary data.</text>
</comment>
<sequence>METSSDRKERYIFRRKVVQHDIFNLNPTSSSSNTLPNKQGGIKGEEVMKNKLEKLERILEPVRRSWHEVNNGRILSVLSTQTTTSSSTAEQGKDSEQMFAFVGGRGLGVTKGSSVFNLKKRNILNQQGIHIRRKRKVGFEGITRKLDSVRDAVWKEGEEDGYDMVEGWRIKAEGWDVTKVGLFKEEISGKGGGKIKHGDIVGVDVGTYGGDVVEVGSLLEGEEEEEEEGRVLACKFGDGGWRKGGKFGGEGRLEKMRRRFLDEDIVDWVNEKTEGRGDVGERIWRIELIKEGEVGGGNSREDDMIAEAIVVNTRMCYNEIMREGTEAFGGRRKGRRKDLRGWDLGKANDAIGRRWRMELRARDILKGMEGVKEVRTVEVEATSGRAWIVAETKKGGAVDIWINGEGGEVKVDGIGFKEVEEAMGRVEGIIEDM</sequence>
<proteinExistence type="predicted"/>
<name>A0A9W7GHU7_9STRA</name>
<dbReference type="AlphaFoldDB" id="A0A9W7GHU7"/>
<dbReference type="EMBL" id="BRYA01000213">
    <property type="protein sequence ID" value="GMI44358.1"/>
    <property type="molecule type" value="Genomic_DNA"/>
</dbReference>
<dbReference type="Proteomes" id="UP001165065">
    <property type="component" value="Unassembled WGS sequence"/>
</dbReference>
<gene>
    <name evidence="1" type="ORF">TrCOL_g428</name>
</gene>
<keyword evidence="2" id="KW-1185">Reference proteome</keyword>
<evidence type="ECO:0000313" key="1">
    <source>
        <dbReference type="EMBL" id="GMI44358.1"/>
    </source>
</evidence>
<organism evidence="1 2">
    <name type="scientific">Triparma columacea</name>
    <dbReference type="NCBI Taxonomy" id="722753"/>
    <lineage>
        <taxon>Eukaryota</taxon>
        <taxon>Sar</taxon>
        <taxon>Stramenopiles</taxon>
        <taxon>Ochrophyta</taxon>
        <taxon>Bolidophyceae</taxon>
        <taxon>Parmales</taxon>
        <taxon>Triparmaceae</taxon>
        <taxon>Triparma</taxon>
    </lineage>
</organism>
<protein>
    <submittedName>
        <fullName evidence="1">Uncharacterized protein</fullName>
    </submittedName>
</protein>
<reference evidence="2" key="1">
    <citation type="journal article" date="2023" name="Commun. Biol.">
        <title>Genome analysis of Parmales, the sister group of diatoms, reveals the evolutionary specialization of diatoms from phago-mixotrophs to photoautotrophs.</title>
        <authorList>
            <person name="Ban H."/>
            <person name="Sato S."/>
            <person name="Yoshikawa S."/>
            <person name="Yamada K."/>
            <person name="Nakamura Y."/>
            <person name="Ichinomiya M."/>
            <person name="Sato N."/>
            <person name="Blanc-Mathieu R."/>
            <person name="Endo H."/>
            <person name="Kuwata A."/>
            <person name="Ogata H."/>
        </authorList>
    </citation>
    <scope>NUCLEOTIDE SEQUENCE [LARGE SCALE GENOMIC DNA]</scope>
</reference>
<evidence type="ECO:0000313" key="2">
    <source>
        <dbReference type="Proteomes" id="UP001165065"/>
    </source>
</evidence>
<dbReference type="OrthoDB" id="10512799at2759"/>